<feature type="domain" description="YprB ribonuclease H-like" evidence="1">
    <location>
        <begin position="393"/>
        <end position="552"/>
    </location>
</feature>
<evidence type="ECO:0000313" key="3">
    <source>
        <dbReference type="Proteomes" id="UP000627538"/>
    </source>
</evidence>
<reference evidence="2 3" key="1">
    <citation type="submission" date="2020-08" db="EMBL/GenBank/DDBJ databases">
        <title>Winkia gen. nov., sp. nov., isolated from faeces of the Anser albifrons in China.</title>
        <authorList>
            <person name="Liu Q."/>
        </authorList>
    </citation>
    <scope>NUCLEOTIDE SEQUENCE [LARGE SCALE GENOMIC DNA]</scope>
    <source>
        <strain evidence="2 3">C62</strain>
    </source>
</reference>
<dbReference type="InterPro" id="IPR038720">
    <property type="entry name" value="YprB_RNase_H-like_dom"/>
</dbReference>
<keyword evidence="3" id="KW-1185">Reference proteome</keyword>
<dbReference type="EMBL" id="JACRUO010000001">
    <property type="protein sequence ID" value="MBD3689603.1"/>
    <property type="molecule type" value="Genomic_DNA"/>
</dbReference>
<protein>
    <submittedName>
        <fullName evidence="2">Ribonuclease H-like domain-containing protein</fullName>
    </submittedName>
</protein>
<organism evidence="2 3">
    <name type="scientific">Nanchangia anserum</name>
    <dbReference type="NCBI Taxonomy" id="2692125"/>
    <lineage>
        <taxon>Bacteria</taxon>
        <taxon>Bacillati</taxon>
        <taxon>Actinomycetota</taxon>
        <taxon>Actinomycetes</taxon>
        <taxon>Actinomycetales</taxon>
        <taxon>Actinomycetaceae</taxon>
        <taxon>Nanchangia</taxon>
    </lineage>
</organism>
<evidence type="ECO:0000259" key="1">
    <source>
        <dbReference type="Pfam" id="PF13482"/>
    </source>
</evidence>
<proteinExistence type="predicted"/>
<sequence length="559" mass="61025">MELRGGEIVVSIGDVAGLASCQWHFVSRLRRTLAGEPEPDPPALPAHISRLRHRFMDEVAARYRAALGVMDPEHPHGVFDASSLAPASRSVRARGEAAERAGVVVGERLRIDGVEGRVPLSVLIDEGVRVSGVAFSSHVRARLRLEVGGAAWLLARGGVDTLTSRALLTLASGRLVTLTTSRIIDDFDARLLEARDLIARAHTGVFPTWWQVSRVCGECSDCAWAIEAHDDVLAVPGIGLAQRARLLSQGVHTRRDLVTHPVDGVSTASLERVRLQVSQREEAPGPYGPRVLATCERTHRALATLPDPAPGDVYFDCENDSVWGWTPEDHTGLIYLAGALIRAEEGPAPTGPGVWAPPGVSAPREMTVAPAWEYPAAASLPAGGLARAAGWRYVSWWAHSREQEAALAHSLISWLEARRRAYPRMRVYHYAAPEPLFIRRLANRHGIDQQRARTLTGPRGIFTDLFDVVSATVRTGQPGASLKDLEPLYMGAFHRGDLADGARSVVLYDRLRETMTTEQLEVRPDALPGVLAELAAYNEYDCVSTLGLHRWLSAQRVTQ</sequence>
<accession>A0A8I0KUE3</accession>
<dbReference type="AlphaFoldDB" id="A0A8I0KUE3"/>
<gene>
    <name evidence="2" type="ORF">H8R10_05105</name>
</gene>
<evidence type="ECO:0000313" key="2">
    <source>
        <dbReference type="EMBL" id="MBD3689603.1"/>
    </source>
</evidence>
<dbReference type="RefSeq" id="WP_191071637.1">
    <property type="nucleotide sequence ID" value="NZ_JACRUO010000001.1"/>
</dbReference>
<dbReference type="Pfam" id="PF13482">
    <property type="entry name" value="RNase_H_2"/>
    <property type="match status" value="1"/>
</dbReference>
<dbReference type="Proteomes" id="UP000627538">
    <property type="component" value="Unassembled WGS sequence"/>
</dbReference>
<comment type="caution">
    <text evidence="2">The sequence shown here is derived from an EMBL/GenBank/DDBJ whole genome shotgun (WGS) entry which is preliminary data.</text>
</comment>
<name>A0A8I0KUE3_9ACTO</name>